<evidence type="ECO:0000256" key="1">
    <source>
        <dbReference type="ARBA" id="ARBA00022473"/>
    </source>
</evidence>
<sequence>MLTCNLIAKPHDGARIDVAWEYNNPRRLLQKGPKWTSKLNGRLEFDFCFRTPKHESCDVWKTNKKGYKTQTQVKDTMRSMISTPVPDEVIIVVDIHVTWLGLLPTLVGSFISEPLAIKADGSSLSVNLKRKGDGHRNDDVKFSVVIKLSCNEHNFGDKCETYCRPVIHRFDCSPGGEKVCYPGLTGEQCNIRDACYFQRCAQNATCVNMPDGSGRRCLCNGKDEPRCYPKFNACLLGPCKNGGICHTVAGNADDFFCNCTSMWQGPTCTERRSACDEKAQQMRRIMIANDSSVDPSSFSVSVCMNGGKCFEDPDRFAFFCVCPGEWTGARCETPKSKPNNTQYLLLIFGIPLASFILLAGLLAAALGVWCHLRKKRKSNKIQNLYLPYPAVYTPGRCRESAPIHGSTFSSFSDERPLTLIGLPSIPIRDGARNPLRRQKSSVYDECSDNGYMDMLPFNPIYQSDHIPASSELEEPIPPALPTRPSDLNSKSSLEPSSTKPDNRTISTDLDRTSLTVTTLGSSSEGYSGPVQSSLESNQYMKSN</sequence>
<dbReference type="GO" id="GO:0016020">
    <property type="term" value="C:membrane"/>
    <property type="evidence" value="ECO:0007669"/>
    <property type="project" value="UniProtKB-SubCell"/>
</dbReference>
<organism evidence="13 14">
    <name type="scientific">Fasciolopsis buskii</name>
    <dbReference type="NCBI Taxonomy" id="27845"/>
    <lineage>
        <taxon>Eukaryota</taxon>
        <taxon>Metazoa</taxon>
        <taxon>Spiralia</taxon>
        <taxon>Lophotrochozoa</taxon>
        <taxon>Platyhelminthes</taxon>
        <taxon>Trematoda</taxon>
        <taxon>Digenea</taxon>
        <taxon>Plagiorchiida</taxon>
        <taxon>Echinostomata</taxon>
        <taxon>Echinostomatoidea</taxon>
        <taxon>Fasciolidae</taxon>
        <taxon>Fasciolopsis</taxon>
    </lineage>
</organism>
<evidence type="ECO:0000256" key="2">
    <source>
        <dbReference type="ARBA" id="ARBA00022536"/>
    </source>
</evidence>
<dbReference type="GO" id="GO:0030154">
    <property type="term" value="P:cell differentiation"/>
    <property type="evidence" value="ECO:0007669"/>
    <property type="project" value="UniProtKB-KW"/>
</dbReference>
<dbReference type="SUPFAM" id="SSF57196">
    <property type="entry name" value="EGF/Laminin"/>
    <property type="match status" value="2"/>
</dbReference>
<keyword evidence="1 8" id="KW-0217">Developmental protein</keyword>
<comment type="caution">
    <text evidence="6">Lacks conserved residue(s) required for the propagation of feature annotation.</text>
</comment>
<dbReference type="OrthoDB" id="283575at2759"/>
<dbReference type="CDD" id="cd00054">
    <property type="entry name" value="EGF_CA"/>
    <property type="match status" value="1"/>
</dbReference>
<feature type="disulfide bond" evidence="6">
    <location>
        <begin position="200"/>
        <end position="217"/>
    </location>
</feature>
<feature type="domain" description="DSL" evidence="12">
    <location>
        <begin position="148"/>
        <end position="189"/>
    </location>
</feature>
<feature type="compositionally biased region" description="Polar residues" evidence="9">
    <location>
        <begin position="529"/>
        <end position="543"/>
    </location>
</feature>
<feature type="domain" description="EGF-like" evidence="11">
    <location>
        <begin position="230"/>
        <end position="269"/>
    </location>
</feature>
<evidence type="ECO:0000256" key="3">
    <source>
        <dbReference type="ARBA" id="ARBA00022737"/>
    </source>
</evidence>
<comment type="subcellular location">
    <subcellularLocation>
        <location evidence="8">Membrane</location>
        <topology evidence="8">Single-pass type I membrane protein</topology>
    </subcellularLocation>
</comment>
<dbReference type="PROSITE" id="PS51051">
    <property type="entry name" value="DSL"/>
    <property type="match status" value="1"/>
</dbReference>
<gene>
    <name evidence="13" type="ORF">FBUS_02348</name>
</gene>
<protein>
    <recommendedName>
        <fullName evidence="8">Delta-like protein</fullName>
    </recommendedName>
</protein>
<comment type="caution">
    <text evidence="13">The sequence shown here is derived from an EMBL/GenBank/DDBJ whole genome shotgun (WGS) entry which is preliminary data.</text>
</comment>
<feature type="domain" description="EGF-like" evidence="11">
    <location>
        <begin position="191"/>
        <end position="228"/>
    </location>
</feature>
<feature type="transmembrane region" description="Helical" evidence="10">
    <location>
        <begin position="343"/>
        <end position="370"/>
    </location>
</feature>
<dbReference type="PROSITE" id="PS50026">
    <property type="entry name" value="EGF_3"/>
    <property type="match status" value="3"/>
</dbReference>
<dbReference type="GO" id="GO:0007154">
    <property type="term" value="P:cell communication"/>
    <property type="evidence" value="ECO:0007669"/>
    <property type="project" value="InterPro"/>
</dbReference>
<dbReference type="SMART" id="SM00181">
    <property type="entry name" value="EGF"/>
    <property type="match status" value="3"/>
</dbReference>
<feature type="compositionally biased region" description="Polar residues" evidence="9">
    <location>
        <begin position="485"/>
        <end position="507"/>
    </location>
</feature>
<feature type="disulfide bond" evidence="6">
    <location>
        <begin position="259"/>
        <end position="268"/>
    </location>
</feature>
<evidence type="ECO:0000256" key="6">
    <source>
        <dbReference type="PROSITE-ProRule" id="PRU00076"/>
    </source>
</evidence>
<dbReference type="InterPro" id="IPR001774">
    <property type="entry name" value="DSL"/>
</dbReference>
<feature type="compositionally biased region" description="Low complexity" evidence="9">
    <location>
        <begin position="512"/>
        <end position="523"/>
    </location>
</feature>
<feature type="disulfide bond" evidence="7">
    <location>
        <begin position="180"/>
        <end position="189"/>
    </location>
</feature>
<keyword evidence="8 10" id="KW-0812">Transmembrane</keyword>
<reference evidence="13" key="1">
    <citation type="submission" date="2019-05" db="EMBL/GenBank/DDBJ databases">
        <title>Annotation for the trematode Fasciolopsis buski.</title>
        <authorList>
            <person name="Choi Y.-J."/>
        </authorList>
    </citation>
    <scope>NUCLEOTIDE SEQUENCE</scope>
    <source>
        <strain evidence="13">HT</strain>
        <tissue evidence="13">Whole worm</tissue>
    </source>
</reference>
<accession>A0A8E0RU13</accession>
<keyword evidence="3 8" id="KW-0677">Repeat</keyword>
<dbReference type="SMART" id="SM00051">
    <property type="entry name" value="DSL"/>
    <property type="match status" value="1"/>
</dbReference>
<keyword evidence="8 10" id="KW-1133">Transmembrane helix</keyword>
<dbReference type="EMBL" id="LUCM01004865">
    <property type="protein sequence ID" value="KAA0193707.1"/>
    <property type="molecule type" value="Genomic_DNA"/>
</dbReference>
<keyword evidence="8" id="KW-0732">Signal</keyword>
<feature type="disulfide bond" evidence="6">
    <location>
        <begin position="303"/>
        <end position="320"/>
    </location>
</feature>
<keyword evidence="4" id="KW-0221">Differentiation</keyword>
<evidence type="ECO:0000256" key="7">
    <source>
        <dbReference type="PROSITE-ProRule" id="PRU00377"/>
    </source>
</evidence>
<evidence type="ECO:0000256" key="4">
    <source>
        <dbReference type="ARBA" id="ARBA00022782"/>
    </source>
</evidence>
<name>A0A8E0RU13_9TREM</name>
<evidence type="ECO:0000256" key="9">
    <source>
        <dbReference type="SAM" id="MobiDB-lite"/>
    </source>
</evidence>
<dbReference type="Proteomes" id="UP000728185">
    <property type="component" value="Unassembled WGS sequence"/>
</dbReference>
<evidence type="ECO:0000256" key="5">
    <source>
        <dbReference type="ARBA" id="ARBA00023157"/>
    </source>
</evidence>
<feature type="disulfide bond" evidence="6">
    <location>
        <begin position="322"/>
        <end position="331"/>
    </location>
</feature>
<proteinExistence type="predicted"/>
<keyword evidence="2 6" id="KW-0245">EGF-like domain</keyword>
<dbReference type="Pfam" id="PF01414">
    <property type="entry name" value="DSL"/>
    <property type="match status" value="1"/>
</dbReference>
<dbReference type="PROSITE" id="PS00022">
    <property type="entry name" value="EGF_1"/>
    <property type="match status" value="2"/>
</dbReference>
<comment type="function">
    <text evidence="8">Putative Notch ligand involved in the mediation of Notch signaling.</text>
</comment>
<dbReference type="InterPro" id="IPR051022">
    <property type="entry name" value="Notch_Cell-Fate_Det"/>
</dbReference>
<dbReference type="InterPro" id="IPR000742">
    <property type="entry name" value="EGF"/>
</dbReference>
<dbReference type="AlphaFoldDB" id="A0A8E0RU13"/>
<dbReference type="PANTHER" id="PTHR24049">
    <property type="entry name" value="CRUMBS FAMILY MEMBER"/>
    <property type="match status" value="1"/>
</dbReference>
<keyword evidence="14" id="KW-1185">Reference proteome</keyword>
<feature type="disulfide bond" evidence="7">
    <location>
        <begin position="150"/>
        <end position="159"/>
    </location>
</feature>
<dbReference type="Gene3D" id="2.10.25.10">
    <property type="entry name" value="Laminin"/>
    <property type="match status" value="2"/>
</dbReference>
<evidence type="ECO:0000256" key="10">
    <source>
        <dbReference type="SAM" id="Phobius"/>
    </source>
</evidence>
<evidence type="ECO:0000313" key="13">
    <source>
        <dbReference type="EMBL" id="KAA0193707.1"/>
    </source>
</evidence>
<keyword evidence="8 10" id="KW-0472">Membrane</keyword>
<evidence type="ECO:0000259" key="11">
    <source>
        <dbReference type="PROSITE" id="PS50026"/>
    </source>
</evidence>
<evidence type="ECO:0000259" key="12">
    <source>
        <dbReference type="PROSITE" id="PS51051"/>
    </source>
</evidence>
<feature type="domain" description="EGF-like" evidence="11">
    <location>
        <begin position="292"/>
        <end position="332"/>
    </location>
</feature>
<evidence type="ECO:0000256" key="8">
    <source>
        <dbReference type="RuleBase" id="RU280815"/>
    </source>
</evidence>
<dbReference type="Gene3D" id="2.10.25.140">
    <property type="match status" value="1"/>
</dbReference>
<feature type="region of interest" description="Disordered" evidence="9">
    <location>
        <begin position="471"/>
        <end position="543"/>
    </location>
</feature>
<keyword evidence="5 6" id="KW-1015">Disulfide bond</keyword>
<evidence type="ECO:0000313" key="14">
    <source>
        <dbReference type="Proteomes" id="UP000728185"/>
    </source>
</evidence>